<dbReference type="OrthoDB" id="4731253at2"/>
<feature type="region of interest" description="Disordered" evidence="1">
    <location>
        <begin position="1"/>
        <end position="32"/>
    </location>
</feature>
<feature type="region of interest" description="Disordered" evidence="1">
    <location>
        <begin position="236"/>
        <end position="258"/>
    </location>
</feature>
<proteinExistence type="predicted"/>
<evidence type="ECO:0000313" key="3">
    <source>
        <dbReference type="Proteomes" id="UP000078396"/>
    </source>
</evidence>
<name>A0A178LN28_MYCIR</name>
<sequence>MHPGEGDEQGCWQQWRTDRDRDEQRRVAQQRRDRKVRNKLSRVVDVLDELLGPGEQQPRCLGEVADFYGVSQYRLSAVLEKHRDEFSRDGWQPHHRGHDGHDLWTDRAVVRAGLLLEKSSVAAHLRHLLGVGDIPLVYSQSDARLAECRQLYNKALTVVADIHGESSTDDLWRAMQGADRYDLMAMVMTLASLTPYDRPSLGQWLRDISALTTKDGSIARGLALLIPQRQAIDARKLKESGSARSHRARADDEGAVCQ</sequence>
<dbReference type="EMBL" id="LWCS01000056">
    <property type="protein sequence ID" value="OAN31843.1"/>
    <property type="molecule type" value="Genomic_DNA"/>
</dbReference>
<dbReference type="Proteomes" id="UP000078396">
    <property type="component" value="Unassembled WGS sequence"/>
</dbReference>
<evidence type="ECO:0000256" key="1">
    <source>
        <dbReference type="SAM" id="MobiDB-lite"/>
    </source>
</evidence>
<dbReference type="AlphaFoldDB" id="A0A178LN28"/>
<evidence type="ECO:0000313" key="2">
    <source>
        <dbReference type="EMBL" id="OAN31843.1"/>
    </source>
</evidence>
<protein>
    <submittedName>
        <fullName evidence="2">Uncharacterized protein</fullName>
    </submittedName>
</protein>
<organism evidence="2 3">
    <name type="scientific">Mycolicibacterium iranicum</name>
    <name type="common">Mycobacterium iranicum</name>
    <dbReference type="NCBI Taxonomy" id="912594"/>
    <lineage>
        <taxon>Bacteria</taxon>
        <taxon>Bacillati</taxon>
        <taxon>Actinomycetota</taxon>
        <taxon>Actinomycetes</taxon>
        <taxon>Mycobacteriales</taxon>
        <taxon>Mycobacteriaceae</taxon>
        <taxon>Mycolicibacterium</taxon>
    </lineage>
</organism>
<comment type="caution">
    <text evidence="2">The sequence shown here is derived from an EMBL/GenBank/DDBJ whole genome shotgun (WGS) entry which is preliminary data.</text>
</comment>
<dbReference type="RefSeq" id="WP_052765359.1">
    <property type="nucleotide sequence ID" value="NZ_LWCS01000056.1"/>
</dbReference>
<accession>A0A178LN28</accession>
<reference evidence="2 3" key="1">
    <citation type="submission" date="2016-04" db="EMBL/GenBank/DDBJ databases">
        <title>Draft Genome Sequences of Staphylococcus capitis Strain H36, S. capitis Strain H65, S. cohnii Strain H62, S. hominis Strain H69, Mycobacterium iranicum Strain H39, Plantibacter sp. Strain H53, Pseudomonas oryzihabitans Strain H72, and Microbacterium sp. Strain H83, isolated from residential settings.</title>
        <authorList>
            <person name="Lymperopoulou D."/>
            <person name="Adams R.I."/>
            <person name="Lindow S."/>
            <person name="Coil D.A."/>
            <person name="Jospin G."/>
            <person name="Eisen J.A."/>
        </authorList>
    </citation>
    <scope>NUCLEOTIDE SEQUENCE [LARGE SCALE GENOMIC DNA]</scope>
    <source>
        <strain evidence="2 3">H39</strain>
    </source>
</reference>
<gene>
    <name evidence="2" type="ORF">A4X20_28805</name>
</gene>
<feature type="compositionally biased region" description="Basic and acidic residues" evidence="1">
    <location>
        <begin position="16"/>
        <end position="26"/>
    </location>
</feature>